<evidence type="ECO:0000313" key="1">
    <source>
        <dbReference type="EMBL" id="RHA66266.1"/>
    </source>
</evidence>
<sequence length="174" mass="21157">MPPSMVVCVAEEIRKGNNKMGKCTDCKNLVFSSEYMDEERDIRRGWCCEADHHGEDYHYIVDEENDCKFFEKEIDYREGYADWETSHKLLGIKSGYHFKVRDTECRLRNDGKCVLVYDPYDCVWKLGRKCFKMDYLLEHKDEIEKYPMGKWHIERNEPSYMRKLKKHYRKLKRR</sequence>
<comment type="caution">
    <text evidence="1">The sequence shown here is derived from an EMBL/GenBank/DDBJ whole genome shotgun (WGS) entry which is preliminary data.</text>
</comment>
<accession>A0A3R6CGC9</accession>
<dbReference type="EMBL" id="QSFP01000013">
    <property type="protein sequence ID" value="RHA66266.1"/>
    <property type="molecule type" value="Genomic_DNA"/>
</dbReference>
<gene>
    <name evidence="1" type="ORF">DW927_12065</name>
</gene>
<name>A0A3R6CGC9_9FIRM</name>
<dbReference type="Proteomes" id="UP000284465">
    <property type="component" value="Unassembled WGS sequence"/>
</dbReference>
<evidence type="ECO:0000313" key="2">
    <source>
        <dbReference type="Proteomes" id="UP000284465"/>
    </source>
</evidence>
<dbReference type="AlphaFoldDB" id="A0A3R6CGC9"/>
<organism evidence="1 2">
    <name type="scientific">Roseburia intestinalis</name>
    <dbReference type="NCBI Taxonomy" id="166486"/>
    <lineage>
        <taxon>Bacteria</taxon>
        <taxon>Bacillati</taxon>
        <taxon>Bacillota</taxon>
        <taxon>Clostridia</taxon>
        <taxon>Lachnospirales</taxon>
        <taxon>Lachnospiraceae</taxon>
        <taxon>Roseburia</taxon>
    </lineage>
</organism>
<reference evidence="1 2" key="1">
    <citation type="submission" date="2018-08" db="EMBL/GenBank/DDBJ databases">
        <title>A genome reference for cultivated species of the human gut microbiota.</title>
        <authorList>
            <person name="Zou Y."/>
            <person name="Xue W."/>
            <person name="Luo G."/>
        </authorList>
    </citation>
    <scope>NUCLEOTIDE SEQUENCE [LARGE SCALE GENOMIC DNA]</scope>
    <source>
        <strain evidence="1 2">AM43-11</strain>
    </source>
</reference>
<proteinExistence type="predicted"/>
<protein>
    <submittedName>
        <fullName evidence="1">Uncharacterized protein</fullName>
    </submittedName>
</protein>